<sequence>MRIPRPFLALLLTGALSASAAACSLPGGDDGDGDDGTGLEQALDAVPASASDQAVTYRDVRTTRRLVAADPALYRGLAGYGILEVVQHGYTGGNVRADWGFDAKDVRASVQVGDGSLLTGRFDTDAVARAMKKRGYRATDADGGTRYKKSGDATTYEVSDSTRVSIRSDVKLGLAEPDKSLLDEDAYAEIADCLGDVYEATYYAEREDADAVLFAIGGRLGKGGASSSSSASSSEKLCARTASKRAAESIAARLREKTAPGERYAGSKVTVGEGGTPLVTMTWKNSAKSGLRPGDNDKTGELPGLLIWGRKQG</sequence>
<feature type="region of interest" description="Disordered" evidence="1">
    <location>
        <begin position="286"/>
        <end position="313"/>
    </location>
</feature>
<evidence type="ECO:0008006" key="5">
    <source>
        <dbReference type="Google" id="ProtNLM"/>
    </source>
</evidence>
<evidence type="ECO:0000313" key="3">
    <source>
        <dbReference type="EMBL" id="ATL30221.1"/>
    </source>
</evidence>
<keyword evidence="2" id="KW-0732">Signal</keyword>
<dbReference type="Proteomes" id="UP000221011">
    <property type="component" value="Chromosome"/>
</dbReference>
<feature type="chain" id="PRO_5012787436" description="Lipoprotein" evidence="2">
    <location>
        <begin position="21"/>
        <end position="313"/>
    </location>
</feature>
<dbReference type="AlphaFoldDB" id="A0A291QET4"/>
<protein>
    <recommendedName>
        <fullName evidence="5">Lipoprotein</fullName>
    </recommendedName>
</protein>
<organism evidence="3 4">
    <name type="scientific">Streptomyces formicae</name>
    <dbReference type="NCBI Taxonomy" id="1616117"/>
    <lineage>
        <taxon>Bacteria</taxon>
        <taxon>Bacillati</taxon>
        <taxon>Actinomycetota</taxon>
        <taxon>Actinomycetes</taxon>
        <taxon>Kitasatosporales</taxon>
        <taxon>Streptomycetaceae</taxon>
        <taxon>Streptomyces</taxon>
    </lineage>
</organism>
<accession>A0A291QET4</accession>
<dbReference type="RefSeq" id="WP_098244561.1">
    <property type="nucleotide sequence ID" value="NZ_CP022685.1"/>
</dbReference>
<evidence type="ECO:0000256" key="2">
    <source>
        <dbReference type="SAM" id="SignalP"/>
    </source>
</evidence>
<reference evidence="3 4" key="1">
    <citation type="submission" date="2017-08" db="EMBL/GenBank/DDBJ databases">
        <title>Complete Genome Sequence of Streptomyces formicae KY5, the formicamycin producer.</title>
        <authorList>
            <person name="Holmes N.A."/>
            <person name="Devine R."/>
            <person name="Qin Z."/>
            <person name="Seipke R.F."/>
            <person name="Wilkinson B."/>
            <person name="Hutchings M.I."/>
        </authorList>
    </citation>
    <scope>NUCLEOTIDE SEQUENCE [LARGE SCALE GENOMIC DNA]</scope>
    <source>
        <strain evidence="3 4">KY5</strain>
    </source>
</reference>
<feature type="signal peptide" evidence="2">
    <location>
        <begin position="1"/>
        <end position="20"/>
    </location>
</feature>
<dbReference type="EMBL" id="CP022685">
    <property type="protein sequence ID" value="ATL30221.1"/>
    <property type="molecule type" value="Genomic_DNA"/>
</dbReference>
<evidence type="ECO:0000313" key="4">
    <source>
        <dbReference type="Proteomes" id="UP000221011"/>
    </source>
</evidence>
<evidence type="ECO:0000256" key="1">
    <source>
        <dbReference type="SAM" id="MobiDB-lite"/>
    </source>
</evidence>
<gene>
    <name evidence="3" type="ORF">KY5_5203c</name>
</gene>
<dbReference type="PROSITE" id="PS51257">
    <property type="entry name" value="PROKAR_LIPOPROTEIN"/>
    <property type="match status" value="1"/>
</dbReference>
<name>A0A291QET4_9ACTN</name>
<keyword evidence="4" id="KW-1185">Reference proteome</keyword>
<proteinExistence type="predicted"/>
<dbReference type="KEGG" id="sfk:KY5_5203c"/>